<comment type="caution">
    <text evidence="2">The sequence shown here is derived from an EMBL/GenBank/DDBJ whole genome shotgun (WGS) entry which is preliminary data.</text>
</comment>
<name>A0A4Z2GBR9_9TELE</name>
<reference evidence="2 3" key="1">
    <citation type="submission" date="2019-03" db="EMBL/GenBank/DDBJ databases">
        <title>First draft genome of Liparis tanakae, snailfish: a comprehensive survey of snailfish specific genes.</title>
        <authorList>
            <person name="Kim W."/>
            <person name="Song I."/>
            <person name="Jeong J.-H."/>
            <person name="Kim D."/>
            <person name="Kim S."/>
            <person name="Ryu S."/>
            <person name="Song J.Y."/>
            <person name="Lee S.K."/>
        </authorList>
    </citation>
    <scope>NUCLEOTIDE SEQUENCE [LARGE SCALE GENOMIC DNA]</scope>
    <source>
        <tissue evidence="2">Muscle</tissue>
    </source>
</reference>
<accession>A0A4Z2GBR9</accession>
<sequence length="172" mass="18727">MSDSLVSWRSARRRRHQHIEKSSGHRAAGTSRRSPHGNGEHFDSVLLGFVHGLLHAATRLLVAGDRMTIGHHHDVTETVLDGTVGVRALADEVDARDVILQGLAVGPHVAQPADEFDFVAVVQSSRVPRQDAVASVATEVEKSNGQPAVNARQHGDDGRRWNGATHIYFMLL</sequence>
<dbReference type="EMBL" id="SRLO01000629">
    <property type="protein sequence ID" value="TNN50164.1"/>
    <property type="molecule type" value="Genomic_DNA"/>
</dbReference>
<gene>
    <name evidence="2" type="ORF">EYF80_039653</name>
</gene>
<protein>
    <submittedName>
        <fullName evidence="2">Uncharacterized protein</fullName>
    </submittedName>
</protein>
<feature type="region of interest" description="Disordered" evidence="1">
    <location>
        <begin position="1"/>
        <end position="37"/>
    </location>
</feature>
<dbReference type="Proteomes" id="UP000314294">
    <property type="component" value="Unassembled WGS sequence"/>
</dbReference>
<evidence type="ECO:0000313" key="3">
    <source>
        <dbReference type="Proteomes" id="UP000314294"/>
    </source>
</evidence>
<keyword evidence="3" id="KW-1185">Reference proteome</keyword>
<proteinExistence type="predicted"/>
<dbReference type="AlphaFoldDB" id="A0A4Z2GBR9"/>
<evidence type="ECO:0000256" key="1">
    <source>
        <dbReference type="SAM" id="MobiDB-lite"/>
    </source>
</evidence>
<organism evidence="2 3">
    <name type="scientific">Liparis tanakae</name>
    <name type="common">Tanaka's snailfish</name>
    <dbReference type="NCBI Taxonomy" id="230148"/>
    <lineage>
        <taxon>Eukaryota</taxon>
        <taxon>Metazoa</taxon>
        <taxon>Chordata</taxon>
        <taxon>Craniata</taxon>
        <taxon>Vertebrata</taxon>
        <taxon>Euteleostomi</taxon>
        <taxon>Actinopterygii</taxon>
        <taxon>Neopterygii</taxon>
        <taxon>Teleostei</taxon>
        <taxon>Neoteleostei</taxon>
        <taxon>Acanthomorphata</taxon>
        <taxon>Eupercaria</taxon>
        <taxon>Perciformes</taxon>
        <taxon>Cottioidei</taxon>
        <taxon>Cottales</taxon>
        <taxon>Liparidae</taxon>
        <taxon>Liparis</taxon>
    </lineage>
</organism>
<evidence type="ECO:0000313" key="2">
    <source>
        <dbReference type="EMBL" id="TNN50164.1"/>
    </source>
</evidence>